<keyword evidence="2" id="KW-1133">Transmembrane helix</keyword>
<feature type="region of interest" description="Disordered" evidence="1">
    <location>
        <begin position="1"/>
        <end position="88"/>
    </location>
</feature>
<reference evidence="3" key="1">
    <citation type="submission" date="2022-12" db="EMBL/GenBank/DDBJ databases">
        <title>New Phytohabitans aurantiacus sp. RD004123 nov., an actinomycete isolated from soil.</title>
        <authorList>
            <person name="Triningsih D.W."/>
            <person name="Harunari E."/>
            <person name="Igarashi Y."/>
        </authorList>
    </citation>
    <scope>NUCLEOTIDE SEQUENCE</scope>
    <source>
        <strain evidence="3">RD004123</strain>
    </source>
</reference>
<feature type="region of interest" description="Disordered" evidence="1">
    <location>
        <begin position="101"/>
        <end position="145"/>
    </location>
</feature>
<feature type="transmembrane region" description="Helical" evidence="2">
    <location>
        <begin position="210"/>
        <end position="232"/>
    </location>
</feature>
<evidence type="ECO:0000313" key="4">
    <source>
        <dbReference type="Proteomes" id="UP001144280"/>
    </source>
</evidence>
<keyword evidence="2" id="KW-0812">Transmembrane</keyword>
<keyword evidence="2" id="KW-0472">Membrane</keyword>
<feature type="transmembrane region" description="Helical" evidence="2">
    <location>
        <begin position="253"/>
        <end position="272"/>
    </location>
</feature>
<organism evidence="3 4">
    <name type="scientific">Phytohabitans aurantiacus</name>
    <dbReference type="NCBI Taxonomy" id="3016789"/>
    <lineage>
        <taxon>Bacteria</taxon>
        <taxon>Bacillati</taxon>
        <taxon>Actinomycetota</taxon>
        <taxon>Actinomycetes</taxon>
        <taxon>Micromonosporales</taxon>
        <taxon>Micromonosporaceae</taxon>
    </lineage>
</organism>
<sequence length="273" mass="27728">MEGERWNGAPQEWDGYRIPGPRGQHDGFDGDPLTAALPYGLNDAGNPLATAAARESTRQPLEEPTGAVAPVSPRPADTGPYPPSAAQGGYAVELGLTIANPSGTPAFQPPSVPPPVAPPLAPPVASPLGPPVASPLAPPQPEPARFHAEPIDRASLRRPSAPIAPVGDGVYRTRRPAVGLALVALTVIFEVPALRLFLDAAIGGPVSAAGLVSGLFLVIGLPLFALGLYALVTGATRLSPEAGGGIHVWLRPPAAYLPIALILLLAAALAAGP</sequence>
<evidence type="ECO:0000313" key="3">
    <source>
        <dbReference type="EMBL" id="GLH96201.1"/>
    </source>
</evidence>
<feature type="compositionally biased region" description="Pro residues" evidence="1">
    <location>
        <begin position="107"/>
        <end position="142"/>
    </location>
</feature>
<proteinExistence type="predicted"/>
<comment type="caution">
    <text evidence="3">The sequence shown here is derived from an EMBL/GenBank/DDBJ whole genome shotgun (WGS) entry which is preliminary data.</text>
</comment>
<name>A0ABQ5QRH2_9ACTN</name>
<gene>
    <name evidence="3" type="ORF">Pa4123_14740</name>
</gene>
<keyword evidence="4" id="KW-1185">Reference proteome</keyword>
<dbReference type="EMBL" id="BSDI01000006">
    <property type="protein sequence ID" value="GLH96201.1"/>
    <property type="molecule type" value="Genomic_DNA"/>
</dbReference>
<accession>A0ABQ5QRH2</accession>
<feature type="transmembrane region" description="Helical" evidence="2">
    <location>
        <begin position="177"/>
        <end position="198"/>
    </location>
</feature>
<dbReference type="Proteomes" id="UP001144280">
    <property type="component" value="Unassembled WGS sequence"/>
</dbReference>
<evidence type="ECO:0000256" key="2">
    <source>
        <dbReference type="SAM" id="Phobius"/>
    </source>
</evidence>
<protein>
    <submittedName>
        <fullName evidence="3">Uncharacterized protein</fullName>
    </submittedName>
</protein>
<evidence type="ECO:0000256" key="1">
    <source>
        <dbReference type="SAM" id="MobiDB-lite"/>
    </source>
</evidence>
<dbReference type="RefSeq" id="WP_281893343.1">
    <property type="nucleotide sequence ID" value="NZ_BSDI01000006.1"/>
</dbReference>